<dbReference type="Proteomes" id="UP001142291">
    <property type="component" value="Unassembled WGS sequence"/>
</dbReference>
<protein>
    <recommendedName>
        <fullName evidence="3">Methyltransferase domain-containing protein</fullName>
    </recommendedName>
</protein>
<evidence type="ECO:0000313" key="1">
    <source>
        <dbReference type="EMBL" id="GLJ94419.1"/>
    </source>
</evidence>
<dbReference type="RefSeq" id="WP_271202437.1">
    <property type="nucleotide sequence ID" value="NZ_BSER01000002.1"/>
</dbReference>
<dbReference type="SUPFAM" id="SSF53335">
    <property type="entry name" value="S-adenosyl-L-methionine-dependent methyltransferases"/>
    <property type="match status" value="1"/>
</dbReference>
<evidence type="ECO:0008006" key="3">
    <source>
        <dbReference type="Google" id="ProtNLM"/>
    </source>
</evidence>
<name>A0A9W6HL51_9MICO</name>
<proteinExistence type="predicted"/>
<dbReference type="EMBL" id="BSER01000002">
    <property type="protein sequence ID" value="GLJ94419.1"/>
    <property type="molecule type" value="Genomic_DNA"/>
</dbReference>
<comment type="caution">
    <text evidence="1">The sequence shown here is derived from an EMBL/GenBank/DDBJ whole genome shotgun (WGS) entry which is preliminary data.</text>
</comment>
<organism evidence="1 2">
    <name type="scientific">Microbacterium dextranolyticum</name>
    <dbReference type="NCBI Taxonomy" id="36806"/>
    <lineage>
        <taxon>Bacteria</taxon>
        <taxon>Bacillati</taxon>
        <taxon>Actinomycetota</taxon>
        <taxon>Actinomycetes</taxon>
        <taxon>Micrococcales</taxon>
        <taxon>Microbacteriaceae</taxon>
        <taxon>Microbacterium</taxon>
    </lineage>
</organism>
<keyword evidence="2" id="KW-1185">Reference proteome</keyword>
<gene>
    <name evidence="1" type="ORF">GCM10017591_04800</name>
</gene>
<dbReference type="InterPro" id="IPR029063">
    <property type="entry name" value="SAM-dependent_MTases_sf"/>
</dbReference>
<sequence>MVITRTDLNWWLDLEPELDWQFATTYAEGAPHEYVASPRTEGLDAADFARAAHVIQTFGEPMKFYKWTRIYLPTPMGWKHWTMDRNLDETTLVNRGRVEHVYGIQNMPITRSCVASEYDVVASEWDKKHCLTDDEIEGTTTFIKNVFGEQLWRTLDVGCGTGWPMTTGLVDPVRYVGIDHSTAMLNALVAKHAVTAGIHAMTWSDAHEKRVLCGTHFDSVLALGGTASYLSPAELREVTARGKRGAVVMHYRDGEGPVTDDLDAAFAAASLRAATRFASSQVAVGRFVVSHLPEA</sequence>
<dbReference type="AlphaFoldDB" id="A0A9W6HL51"/>
<accession>A0A9W6HL51</accession>
<dbReference type="Gene3D" id="3.40.50.150">
    <property type="entry name" value="Vaccinia Virus protein VP39"/>
    <property type="match status" value="1"/>
</dbReference>
<reference evidence="1" key="1">
    <citation type="journal article" date="2014" name="Int. J. Syst. Evol. Microbiol.">
        <title>Complete genome sequence of Corynebacterium casei LMG S-19264T (=DSM 44701T), isolated from a smear-ripened cheese.</title>
        <authorList>
            <consortium name="US DOE Joint Genome Institute (JGI-PGF)"/>
            <person name="Walter F."/>
            <person name="Albersmeier A."/>
            <person name="Kalinowski J."/>
            <person name="Ruckert C."/>
        </authorList>
    </citation>
    <scope>NUCLEOTIDE SEQUENCE</scope>
    <source>
        <strain evidence="1">VKM Ac-1940</strain>
    </source>
</reference>
<reference evidence="1" key="2">
    <citation type="submission" date="2023-01" db="EMBL/GenBank/DDBJ databases">
        <authorList>
            <person name="Sun Q."/>
            <person name="Evtushenko L."/>
        </authorList>
    </citation>
    <scope>NUCLEOTIDE SEQUENCE</scope>
    <source>
        <strain evidence="1">VKM Ac-1940</strain>
    </source>
</reference>
<evidence type="ECO:0000313" key="2">
    <source>
        <dbReference type="Proteomes" id="UP001142291"/>
    </source>
</evidence>